<reference evidence="3" key="1">
    <citation type="submission" date="2025-08" db="UniProtKB">
        <authorList>
            <consortium name="RefSeq"/>
        </authorList>
    </citation>
    <scope>IDENTIFICATION</scope>
    <source>
        <strain evidence="3">Quisiro</strain>
    </source>
</reference>
<dbReference type="InParanoid" id="A0A2I4CTH0"/>
<evidence type="ECO:0000313" key="3">
    <source>
        <dbReference type="RefSeq" id="XP_013883282.1"/>
    </source>
</evidence>
<feature type="compositionally biased region" description="Pro residues" evidence="1">
    <location>
        <begin position="49"/>
        <end position="59"/>
    </location>
</feature>
<protein>
    <submittedName>
        <fullName evidence="3">Wiskott-Aldrich syndrome protein family member 2</fullName>
    </submittedName>
</protein>
<dbReference type="AlphaFoldDB" id="A0A2I4CTH0"/>
<name>A0A2I4CTH0_AUSLI</name>
<keyword evidence="2" id="KW-1185">Reference proteome</keyword>
<dbReference type="KEGG" id="alim:106531886"/>
<feature type="region of interest" description="Disordered" evidence="1">
    <location>
        <begin position="1"/>
        <end position="154"/>
    </location>
</feature>
<evidence type="ECO:0000256" key="1">
    <source>
        <dbReference type="SAM" id="MobiDB-lite"/>
    </source>
</evidence>
<gene>
    <name evidence="3" type="primary">LOC106531886</name>
</gene>
<organism evidence="2 3">
    <name type="scientific">Austrofundulus limnaeus</name>
    <name type="common">Annual killifish</name>
    <dbReference type="NCBI Taxonomy" id="52670"/>
    <lineage>
        <taxon>Eukaryota</taxon>
        <taxon>Metazoa</taxon>
        <taxon>Chordata</taxon>
        <taxon>Craniata</taxon>
        <taxon>Vertebrata</taxon>
        <taxon>Euteleostomi</taxon>
        <taxon>Actinopterygii</taxon>
        <taxon>Neopterygii</taxon>
        <taxon>Teleostei</taxon>
        <taxon>Neoteleostei</taxon>
        <taxon>Acanthomorphata</taxon>
        <taxon>Ovalentaria</taxon>
        <taxon>Atherinomorphae</taxon>
        <taxon>Cyprinodontiformes</taxon>
        <taxon>Rivulidae</taxon>
        <taxon>Austrofundulus</taxon>
    </lineage>
</organism>
<proteinExistence type="predicted"/>
<dbReference type="GeneID" id="106531886"/>
<dbReference type="RefSeq" id="XP_013883282.1">
    <property type="nucleotide sequence ID" value="XM_014027828.1"/>
</dbReference>
<feature type="compositionally biased region" description="Low complexity" evidence="1">
    <location>
        <begin position="85"/>
        <end position="98"/>
    </location>
</feature>
<accession>A0A2I4CTH0</accession>
<sequence>MPVSRGFSPHLTDRTPRPALAGPPPAPTPQGRRTGDGRLRTSGFASRVRPPPASAPARPPRPEARTVGDGTERKTEFAAVLPRIPARWAGSPGGAPAPHGREGAVRPRHAAGFPKHDVSHALRSRRGTGPGPLHDTTADVGCLSGAPASGPPPLPPAAEATWLILPVAYACLKV</sequence>
<feature type="compositionally biased region" description="Basic and acidic residues" evidence="1">
    <location>
        <begin position="60"/>
        <end position="76"/>
    </location>
</feature>
<dbReference type="Proteomes" id="UP000192220">
    <property type="component" value="Unplaced"/>
</dbReference>
<evidence type="ECO:0000313" key="2">
    <source>
        <dbReference type="Proteomes" id="UP000192220"/>
    </source>
</evidence>